<evidence type="ECO:0000256" key="1">
    <source>
        <dbReference type="ARBA" id="ARBA00004170"/>
    </source>
</evidence>
<dbReference type="InterPro" id="IPR042197">
    <property type="entry name" value="Apaf_helical"/>
</dbReference>
<evidence type="ECO:0000256" key="8">
    <source>
        <dbReference type="ARBA" id="ARBA00023054"/>
    </source>
</evidence>
<dbReference type="GO" id="GO:0043531">
    <property type="term" value="F:ADP binding"/>
    <property type="evidence" value="ECO:0007669"/>
    <property type="project" value="InterPro"/>
</dbReference>
<protein>
    <recommendedName>
        <fullName evidence="10">NB-ARC domain-containing protein</fullName>
    </recommendedName>
</protein>
<evidence type="ECO:0000313" key="12">
    <source>
        <dbReference type="Proteomes" id="UP000004994"/>
    </source>
</evidence>
<dbReference type="OMA" id="EMQHAIN"/>
<dbReference type="InterPro" id="IPR032675">
    <property type="entry name" value="LRR_dom_sf"/>
</dbReference>
<dbReference type="Gramene" id="Solyc05g050430.1.1">
    <property type="protein sequence ID" value="Solyc05g050430.1.1"/>
    <property type="gene ID" value="Solyc05g050430.1"/>
</dbReference>
<keyword evidence="9" id="KW-0472">Membrane</keyword>
<dbReference type="InParanoid" id="K4C175"/>
<dbReference type="HOGENOM" id="CLU_000837_35_3_1"/>
<evidence type="ECO:0000313" key="11">
    <source>
        <dbReference type="EnsemblPlants" id="Solyc05g050430.1.1"/>
    </source>
</evidence>
<dbReference type="Pfam" id="PF00931">
    <property type="entry name" value="NB-ARC"/>
    <property type="match status" value="1"/>
</dbReference>
<evidence type="ECO:0000256" key="4">
    <source>
        <dbReference type="ARBA" id="ARBA00022737"/>
    </source>
</evidence>
<keyword evidence="5" id="KW-0547">Nucleotide-binding</keyword>
<dbReference type="SUPFAM" id="SSF52058">
    <property type="entry name" value="L domain-like"/>
    <property type="match status" value="1"/>
</dbReference>
<dbReference type="InterPro" id="IPR038005">
    <property type="entry name" value="RX-like_CC"/>
</dbReference>
<dbReference type="PANTHER" id="PTHR23155">
    <property type="entry name" value="DISEASE RESISTANCE PROTEIN RP"/>
    <property type="match status" value="1"/>
</dbReference>
<evidence type="ECO:0000256" key="7">
    <source>
        <dbReference type="ARBA" id="ARBA00022840"/>
    </source>
</evidence>
<keyword evidence="7" id="KW-0067">ATP-binding</keyword>
<keyword evidence="12" id="KW-1185">Reference proteome</keyword>
<name>K4C175_SOLLC</name>
<keyword evidence="4" id="KW-0677">Repeat</keyword>
<dbReference type="PaxDb" id="4081-Solyc05g050430.1.1"/>
<sequence length="1223" mass="140505">METEKLASNSLVSSALLHKDIVDLKDFVERLKNEQDQVEELKFLLACLQLCYYISDTEMSCISYEIHVLVQSLFHQSSGDDMMVKLTDHVVPRLLEDITSSKISDHHHSAAMNEDQLVELLDVLLVNLHNLPKVRVELISPSMTQYELLQNLFGNLRGFHALKVNGCVEYETIEYVLPQFQLMAEKVGHFCFVLLSSQLDKTDEEDDNEHVVSQVNSMLVDLLLKIIPVSLDVMHLCCTNFKGSKSEEVGFFIKQLLEASPDILRESLIHLQEHMVITVVTPSASTYNIHVMIEFLLIILTDRLKAVIHHDKLFVLLARVIQLTKEVFVFLRNLEENMNEACGSNLNLLENIELLKVDLKNDFLKARADSSQVPFPMSDGPLFMTLLLTNLKDLAYSNAYSVSLIKEEIKQVKQDLEIIRSLFDYAEQELHKDLWTRVLDLAHEMQHAINSILARDHGLLQLIFILPDTIEKIKLVKKQVQEKISKRSGIIVANAPNKPVERHSSSIVGKIIVGFEEETEWIIRKLTSGPDEIDVISIVGMPGLGKTTLCTVDQERNEKKLLQKIFNQVIGLKERFNEDHDIDDDVADKLRRKLFGKRYLIVLDDMWDTDILDDLMRPFPKFHEGSRVILTSRKKEIALHGKCHSDPLYLRLLRSEESWELFNKRVFGEEGCPDELKDVGEKIALKCGGLPLVVDLIGGVISKKEKKEALWAEVLNDLSSSIFKDEEEVVKVIQLSYEHLSHDVKPCLLCLATYPKDEDISMSELKDLWIFQGLEMKSAEEVVDELISSSLVIPFDDSIFKIHDLVHDFCYIKSRKEKLLHFIGGSKAPSSSDLMPRGIIVHSYKYVFSLDEYFAVFDPQQKIPYVKHLLSLKDFDVTSICLSYRSHLKHLRLLKSLDLRGITLPDSLLNEIGMLVHLKYLKIRMKAKALPPSFSNLCNLETLIVDNWVGSIILLSPCFWSLAKLRVVQMTWGAVFDPVITVLDEDLRLENLTTLHNLFLLGSEDTEDIFKRFPNLKNLQVCIREQIPKKICFPRLDVLNLYVFPLNSFPEYTHGFPLSLKKLMLKELTLTSDTLSSIARLPNLEELTLKNAIIEEGKEWNMEDHVAFQNLKSLTLSRLIFSEWNMEDHVIFQDLKYLELEGLNFSEWKVDAEKSFPMLEKLFIHGCYKLMEIPDSFGDIASLKFIGVQFSPQLKESLFKIKEYVEEINRDDKLDVEFYGWGS</sequence>
<dbReference type="InterPro" id="IPR036388">
    <property type="entry name" value="WH-like_DNA-bd_sf"/>
</dbReference>
<proteinExistence type="inferred from homology"/>
<keyword evidence="6" id="KW-0611">Plant defense</keyword>
<dbReference type="Proteomes" id="UP000004994">
    <property type="component" value="Chromosome 5"/>
</dbReference>
<evidence type="ECO:0000259" key="10">
    <source>
        <dbReference type="Pfam" id="PF00931"/>
    </source>
</evidence>
<dbReference type="AlphaFoldDB" id="K4C175"/>
<evidence type="ECO:0000256" key="3">
    <source>
        <dbReference type="ARBA" id="ARBA00022614"/>
    </source>
</evidence>
<dbReference type="InterPro" id="IPR044974">
    <property type="entry name" value="Disease_R_plants"/>
</dbReference>
<dbReference type="eggNOG" id="KOG4658">
    <property type="taxonomic scope" value="Eukaryota"/>
</dbReference>
<dbReference type="GO" id="GO:0005524">
    <property type="term" value="F:ATP binding"/>
    <property type="evidence" value="ECO:0007669"/>
    <property type="project" value="UniProtKB-KW"/>
</dbReference>
<reference evidence="11" key="2">
    <citation type="submission" date="2015-06" db="UniProtKB">
        <authorList>
            <consortium name="EnsemblPlants"/>
        </authorList>
    </citation>
    <scope>IDENTIFICATION</scope>
    <source>
        <strain evidence="11">cv. Heinz 1706</strain>
    </source>
</reference>
<evidence type="ECO:0000256" key="6">
    <source>
        <dbReference type="ARBA" id="ARBA00022821"/>
    </source>
</evidence>
<dbReference type="EnsemblPlants" id="Solyc05g050430.1.1">
    <property type="protein sequence ID" value="Solyc05g050430.1.1"/>
    <property type="gene ID" value="Solyc05g050430.1"/>
</dbReference>
<evidence type="ECO:0000256" key="9">
    <source>
        <dbReference type="ARBA" id="ARBA00023136"/>
    </source>
</evidence>
<dbReference type="CDD" id="cd14798">
    <property type="entry name" value="RX-CC_like"/>
    <property type="match status" value="1"/>
</dbReference>
<feature type="domain" description="NB-ARC" evidence="10">
    <location>
        <begin position="550"/>
        <end position="669"/>
    </location>
</feature>
<dbReference type="SUPFAM" id="SSF52540">
    <property type="entry name" value="P-loop containing nucleoside triphosphate hydrolases"/>
    <property type="match status" value="1"/>
</dbReference>
<dbReference type="Gene3D" id="3.40.50.300">
    <property type="entry name" value="P-loop containing nucleotide triphosphate hydrolases"/>
    <property type="match status" value="1"/>
</dbReference>
<dbReference type="Gene3D" id="3.80.10.10">
    <property type="entry name" value="Ribonuclease Inhibitor"/>
    <property type="match status" value="1"/>
</dbReference>
<dbReference type="Gene3D" id="1.10.8.430">
    <property type="entry name" value="Helical domain of apoptotic protease-activating factors"/>
    <property type="match status" value="1"/>
</dbReference>
<reference evidence="11" key="1">
    <citation type="journal article" date="2012" name="Nature">
        <title>The tomato genome sequence provides insights into fleshy fruit evolution.</title>
        <authorList>
            <consortium name="Tomato Genome Consortium"/>
        </authorList>
    </citation>
    <scope>NUCLEOTIDE SEQUENCE [LARGE SCALE GENOMIC DNA]</scope>
    <source>
        <strain evidence="11">cv. Heinz 1706</strain>
    </source>
</reference>
<dbReference type="Gene3D" id="1.10.10.10">
    <property type="entry name" value="Winged helix-like DNA-binding domain superfamily/Winged helix DNA-binding domain"/>
    <property type="match status" value="1"/>
</dbReference>
<comment type="similarity">
    <text evidence="2">Belongs to the disease resistance NB-LRR family.</text>
</comment>
<evidence type="ECO:0000256" key="5">
    <source>
        <dbReference type="ARBA" id="ARBA00022741"/>
    </source>
</evidence>
<evidence type="ECO:0000256" key="2">
    <source>
        <dbReference type="ARBA" id="ARBA00008894"/>
    </source>
</evidence>
<dbReference type="PRINTS" id="PR00364">
    <property type="entry name" value="DISEASERSIST"/>
</dbReference>
<keyword evidence="8" id="KW-0175">Coiled coil</keyword>
<accession>K4C175</accession>
<dbReference type="PhylomeDB" id="K4C175"/>
<dbReference type="GO" id="GO:0098542">
    <property type="term" value="P:defense response to other organism"/>
    <property type="evidence" value="ECO:0000318"/>
    <property type="project" value="GO_Central"/>
</dbReference>
<keyword evidence="3" id="KW-0433">Leucine-rich repeat</keyword>
<dbReference type="PANTHER" id="PTHR23155:SF1228">
    <property type="entry name" value="NB-ARC DOMAIN CONTAINING PROTEIN, EXPRESSED"/>
    <property type="match status" value="1"/>
</dbReference>
<organism evidence="11">
    <name type="scientific">Solanum lycopersicum</name>
    <name type="common">Tomato</name>
    <name type="synonym">Lycopersicon esculentum</name>
    <dbReference type="NCBI Taxonomy" id="4081"/>
    <lineage>
        <taxon>Eukaryota</taxon>
        <taxon>Viridiplantae</taxon>
        <taxon>Streptophyta</taxon>
        <taxon>Embryophyta</taxon>
        <taxon>Tracheophyta</taxon>
        <taxon>Spermatophyta</taxon>
        <taxon>Magnoliopsida</taxon>
        <taxon>eudicotyledons</taxon>
        <taxon>Gunneridae</taxon>
        <taxon>Pentapetalae</taxon>
        <taxon>asterids</taxon>
        <taxon>lamiids</taxon>
        <taxon>Solanales</taxon>
        <taxon>Solanaceae</taxon>
        <taxon>Solanoideae</taxon>
        <taxon>Solaneae</taxon>
        <taxon>Solanum</taxon>
        <taxon>Solanum subgen. Lycopersicon</taxon>
    </lineage>
</organism>
<dbReference type="InterPro" id="IPR002182">
    <property type="entry name" value="NB-ARC"/>
</dbReference>
<comment type="subcellular location">
    <subcellularLocation>
        <location evidence="1">Membrane</location>
        <topology evidence="1">Peripheral membrane protein</topology>
    </subcellularLocation>
</comment>
<dbReference type="GO" id="GO:0016020">
    <property type="term" value="C:membrane"/>
    <property type="evidence" value="ECO:0007669"/>
    <property type="project" value="UniProtKB-SubCell"/>
</dbReference>
<dbReference type="InterPro" id="IPR027417">
    <property type="entry name" value="P-loop_NTPase"/>
</dbReference>